<dbReference type="Gene3D" id="1.10.3810.10">
    <property type="entry name" value="Biosynthetic peptidoglycan transglycosylase-like"/>
    <property type="match status" value="1"/>
</dbReference>
<dbReference type="InterPro" id="IPR001264">
    <property type="entry name" value="Glyco_trans_51"/>
</dbReference>
<feature type="compositionally biased region" description="Pro residues" evidence="9">
    <location>
        <begin position="977"/>
        <end position="987"/>
    </location>
</feature>
<gene>
    <name evidence="13" type="ORF">GCM10023322_41380</name>
</gene>
<keyword evidence="10" id="KW-0812">Transmembrane</keyword>
<comment type="catalytic activity">
    <reaction evidence="7">
        <text>Preferential cleavage: (Ac)2-L-Lys-D-Ala-|-D-Ala. Also transpeptidation of peptidyl-alanyl moieties that are N-acyl substituents of D-alanine.</text>
        <dbReference type="EC" id="3.4.16.4"/>
    </reaction>
</comment>
<evidence type="ECO:0000256" key="10">
    <source>
        <dbReference type="SAM" id="Phobius"/>
    </source>
</evidence>
<feature type="compositionally biased region" description="Low complexity" evidence="9">
    <location>
        <begin position="44"/>
        <end position="60"/>
    </location>
</feature>
<dbReference type="EMBL" id="BAABJQ010000012">
    <property type="protein sequence ID" value="GAA5189145.1"/>
    <property type="molecule type" value="Genomic_DNA"/>
</dbReference>
<dbReference type="Gene3D" id="3.40.710.10">
    <property type="entry name" value="DD-peptidase/beta-lactamase superfamily"/>
    <property type="match status" value="1"/>
</dbReference>
<evidence type="ECO:0000256" key="8">
    <source>
        <dbReference type="ARBA" id="ARBA00049902"/>
    </source>
</evidence>
<feature type="domain" description="Glycosyl transferase family 51" evidence="12">
    <location>
        <begin position="278"/>
        <end position="433"/>
    </location>
</feature>
<comment type="catalytic activity">
    <reaction evidence="8">
        <text>[GlcNAc-(1-&gt;4)-Mur2Ac(oyl-L-Ala-gamma-D-Glu-L-Lys-D-Ala-D-Ala)](n)-di-trans,octa-cis-undecaprenyl diphosphate + beta-D-GlcNAc-(1-&gt;4)-Mur2Ac(oyl-L-Ala-gamma-D-Glu-L-Lys-D-Ala-D-Ala)-di-trans,octa-cis-undecaprenyl diphosphate = [GlcNAc-(1-&gt;4)-Mur2Ac(oyl-L-Ala-gamma-D-Glu-L-Lys-D-Ala-D-Ala)](n+1)-di-trans,octa-cis-undecaprenyl diphosphate + di-trans,octa-cis-undecaprenyl diphosphate + H(+)</text>
        <dbReference type="Rhea" id="RHEA:23708"/>
        <dbReference type="Rhea" id="RHEA-COMP:9602"/>
        <dbReference type="Rhea" id="RHEA-COMP:9603"/>
        <dbReference type="ChEBI" id="CHEBI:15378"/>
        <dbReference type="ChEBI" id="CHEBI:58405"/>
        <dbReference type="ChEBI" id="CHEBI:60033"/>
        <dbReference type="ChEBI" id="CHEBI:78435"/>
        <dbReference type="EC" id="2.4.99.28"/>
    </reaction>
</comment>
<evidence type="ECO:0000256" key="4">
    <source>
        <dbReference type="ARBA" id="ARBA00022679"/>
    </source>
</evidence>
<sequence length="987" mass="102667">MNPSYGDSNNAAHGRARMPGSADGQDGRADRSRSGYDSYRDSGQRSSSGRASVGGSASVPVSPPDGGGWSGSADQGRSGSSNPSDWSGRPGRAPVRSADGYGEDYPAPTGRASSGRASAGRAPAGRASAGRASVGSASVGSASVGSAPAGRASVGSAPAGRASVGSASVGSASVGGRATVGRASVGGPGDGPGAGGPGGPGGPGRGDRGRAGGGGGRKKLGKKVLRRNIILSACALLVIISGGIVVGGTYYFDSVKMPDALPTEAQTTTIYYSDNVHVMAKIGDENRTNVGLNQIPKYVRDAFPAAEDNSFYTNEGVDFKGILRALVNNVTGGDREGASTITQQYARKMADLEGISYARKLREAVIAMKLTKNYSKNDILLAYLNTVYFGRGAYGIEAAAQAYFHKDVGKLTIAEGAVLAAVVKQPEPADPNNPKVSPGYDPQYGLAQSKDRVENYIIPNMVKLKFITAAQAASDGAKYPTDWVPTSQDNADADQNGLTKPTGFVVHHVMDELSHQTDVKALASTKTLKTGGYRIVTTINYNMEQAAIDTADDTVKGSVMNGQPSNLQASLVSVEPKTGRVLAYYGGNNGADLDYAGIYRDPVLGDGGWTGAHFPPGSTFKIYTLATALSQGISIDSYWHGPPSLNFPDRTQAGPVTNADGKSDSCPENTEPVSYVCTLQDALQQSMNTVFYGVGEVVGAANIINMAKAMGIQHLWAPVNGADQRFDLANYTGAQISPRYFANEVSIGQYGTTVLDNADGVATLAARGIQAPAHFVDKVFQGSNLVYEAALRQTNVTNTAHLTSQEIDDETWAMSTVIDKGLSKNKLDNDRPAAAKTGTWQYADTSANQDAWYAGFVPQLATVVHIGSRDPKQMKIQYRDSNGLHNINGADLPGTLWKTYMDKALKGSPVEALPSAKHVGDPTKGNEPSPQPKVVAPPPAPPANPPADPNHGQQPCLIPQLCATPPDHGRHGAQPPTTAPAAPPTAG</sequence>
<dbReference type="InterPro" id="IPR036950">
    <property type="entry name" value="PBP_transglycosylase"/>
</dbReference>
<feature type="domain" description="Penicillin-binding protein transpeptidase" evidence="11">
    <location>
        <begin position="570"/>
        <end position="867"/>
    </location>
</feature>
<name>A0ABP9RZV0_9ACTN</name>
<keyword evidence="2" id="KW-0645">Protease</keyword>
<feature type="region of interest" description="Disordered" evidence="9">
    <location>
        <begin position="913"/>
        <end position="987"/>
    </location>
</feature>
<keyword evidence="10" id="KW-0472">Membrane</keyword>
<evidence type="ECO:0000256" key="7">
    <source>
        <dbReference type="ARBA" id="ARBA00034000"/>
    </source>
</evidence>
<evidence type="ECO:0000256" key="2">
    <source>
        <dbReference type="ARBA" id="ARBA00022670"/>
    </source>
</evidence>
<comment type="caution">
    <text evidence="13">The sequence shown here is derived from an EMBL/GenBank/DDBJ whole genome shotgun (WGS) entry which is preliminary data.</text>
</comment>
<keyword evidence="1" id="KW-0121">Carboxypeptidase</keyword>
<evidence type="ECO:0000256" key="1">
    <source>
        <dbReference type="ARBA" id="ARBA00022645"/>
    </source>
</evidence>
<feature type="compositionally biased region" description="Polar residues" evidence="9">
    <location>
        <begin position="75"/>
        <end position="85"/>
    </location>
</feature>
<evidence type="ECO:0008006" key="15">
    <source>
        <dbReference type="Google" id="ProtNLM"/>
    </source>
</evidence>
<reference evidence="14" key="1">
    <citation type="journal article" date="2019" name="Int. J. Syst. Evol. Microbiol.">
        <title>The Global Catalogue of Microorganisms (GCM) 10K type strain sequencing project: providing services to taxonomists for standard genome sequencing and annotation.</title>
        <authorList>
            <consortium name="The Broad Institute Genomics Platform"/>
            <consortium name="The Broad Institute Genome Sequencing Center for Infectious Disease"/>
            <person name="Wu L."/>
            <person name="Ma J."/>
        </authorList>
    </citation>
    <scope>NUCLEOTIDE SEQUENCE [LARGE SCALE GENOMIC DNA]</scope>
    <source>
        <strain evidence="14">JCM 18304</strain>
    </source>
</reference>
<evidence type="ECO:0000259" key="11">
    <source>
        <dbReference type="Pfam" id="PF00905"/>
    </source>
</evidence>
<evidence type="ECO:0000256" key="3">
    <source>
        <dbReference type="ARBA" id="ARBA00022676"/>
    </source>
</evidence>
<evidence type="ECO:0000256" key="9">
    <source>
        <dbReference type="SAM" id="MobiDB-lite"/>
    </source>
</evidence>
<keyword evidence="5" id="KW-0378">Hydrolase</keyword>
<dbReference type="SUPFAM" id="SSF53955">
    <property type="entry name" value="Lysozyme-like"/>
    <property type="match status" value="1"/>
</dbReference>
<dbReference type="PANTHER" id="PTHR32282:SF34">
    <property type="entry name" value="PENICILLIN-BINDING PROTEIN 1A"/>
    <property type="match status" value="1"/>
</dbReference>
<evidence type="ECO:0000313" key="13">
    <source>
        <dbReference type="EMBL" id="GAA5189145.1"/>
    </source>
</evidence>
<organism evidence="13 14">
    <name type="scientific">Rugosimonospora acidiphila</name>
    <dbReference type="NCBI Taxonomy" id="556531"/>
    <lineage>
        <taxon>Bacteria</taxon>
        <taxon>Bacillati</taxon>
        <taxon>Actinomycetota</taxon>
        <taxon>Actinomycetes</taxon>
        <taxon>Micromonosporales</taxon>
        <taxon>Micromonosporaceae</taxon>
        <taxon>Rugosimonospora</taxon>
    </lineage>
</organism>
<dbReference type="PANTHER" id="PTHR32282">
    <property type="entry name" value="BINDING PROTEIN TRANSPEPTIDASE, PUTATIVE-RELATED"/>
    <property type="match status" value="1"/>
</dbReference>
<keyword evidence="6" id="KW-0511">Multifunctional enzyme</keyword>
<feature type="compositionally biased region" description="Low complexity" evidence="9">
    <location>
        <begin position="107"/>
        <end position="181"/>
    </location>
</feature>
<dbReference type="SUPFAM" id="SSF56601">
    <property type="entry name" value="beta-lactamase/transpeptidase-like"/>
    <property type="match status" value="1"/>
</dbReference>
<keyword evidence="14" id="KW-1185">Reference proteome</keyword>
<feature type="compositionally biased region" description="Basic and acidic residues" evidence="9">
    <location>
        <begin position="25"/>
        <end position="43"/>
    </location>
</feature>
<feature type="compositionally biased region" description="Gly residues" evidence="9">
    <location>
        <begin position="184"/>
        <end position="204"/>
    </location>
</feature>
<keyword evidence="10" id="KW-1133">Transmembrane helix</keyword>
<dbReference type="InterPro" id="IPR023346">
    <property type="entry name" value="Lysozyme-like_dom_sf"/>
</dbReference>
<evidence type="ECO:0000259" key="12">
    <source>
        <dbReference type="Pfam" id="PF00912"/>
    </source>
</evidence>
<feature type="compositionally biased region" description="Pro residues" evidence="9">
    <location>
        <begin position="929"/>
        <end position="948"/>
    </location>
</feature>
<evidence type="ECO:0000256" key="6">
    <source>
        <dbReference type="ARBA" id="ARBA00023268"/>
    </source>
</evidence>
<feature type="transmembrane region" description="Helical" evidence="10">
    <location>
        <begin position="229"/>
        <end position="252"/>
    </location>
</feature>
<dbReference type="Pfam" id="PF00912">
    <property type="entry name" value="Transgly"/>
    <property type="match status" value="1"/>
</dbReference>
<keyword evidence="3" id="KW-0328">Glycosyltransferase</keyword>
<evidence type="ECO:0000313" key="14">
    <source>
        <dbReference type="Proteomes" id="UP001501570"/>
    </source>
</evidence>
<feature type="region of interest" description="Disordered" evidence="9">
    <location>
        <begin position="1"/>
        <end position="219"/>
    </location>
</feature>
<keyword evidence="4" id="KW-0808">Transferase</keyword>
<proteinExistence type="predicted"/>
<protein>
    <recommendedName>
        <fullName evidence="15">Penicillin-insensitive transglycosylase</fullName>
    </recommendedName>
</protein>
<dbReference type="InterPro" id="IPR001460">
    <property type="entry name" value="PCN-bd_Tpept"/>
</dbReference>
<dbReference type="InterPro" id="IPR050396">
    <property type="entry name" value="Glycosyltr_51/Transpeptidase"/>
</dbReference>
<feature type="compositionally biased region" description="Polar residues" evidence="9">
    <location>
        <begin position="1"/>
        <end position="11"/>
    </location>
</feature>
<evidence type="ECO:0000256" key="5">
    <source>
        <dbReference type="ARBA" id="ARBA00022801"/>
    </source>
</evidence>
<accession>A0ABP9RZV0</accession>
<dbReference type="InterPro" id="IPR012338">
    <property type="entry name" value="Beta-lactam/transpept-like"/>
</dbReference>
<dbReference type="Pfam" id="PF00905">
    <property type="entry name" value="Transpeptidase"/>
    <property type="match status" value="1"/>
</dbReference>
<dbReference type="Proteomes" id="UP001501570">
    <property type="component" value="Unassembled WGS sequence"/>
</dbReference>